<proteinExistence type="predicted"/>
<dbReference type="Proteomes" id="UP000440498">
    <property type="component" value="Unassembled WGS sequence"/>
</dbReference>
<gene>
    <name evidence="1" type="ORF">GEV02_07960</name>
</gene>
<organism evidence="1 2">
    <name type="scientific">Rugamonas aquatica</name>
    <dbReference type="NCBI Taxonomy" id="2743357"/>
    <lineage>
        <taxon>Bacteria</taxon>
        <taxon>Pseudomonadati</taxon>
        <taxon>Pseudomonadota</taxon>
        <taxon>Betaproteobacteria</taxon>
        <taxon>Burkholderiales</taxon>
        <taxon>Oxalobacteraceae</taxon>
        <taxon>Telluria group</taxon>
        <taxon>Rugamonas</taxon>
    </lineage>
</organism>
<name>A0A6A7MZE1_9BURK</name>
<sequence>MDTVQEVLERAWTAHSAGGFDNALKDYIWLFDASAADEETAPLRLSYVLSAWAKLAEEYLPARHALVEVRDRDSKRLLASADGDSETAAALFNDIRAINDKLGDLQNTYHLFQQLPEALARQCARSALPSLMACGDYALARQHLPQPLQHLAQAAAVFNERRAGMNVLTTAGVADLLAEVYNYIVELALVLDLLDGCGDTAAAEAAREQAVTLVQSPEARACVQAELDAPGTTLDAMIELQNSSVTE</sequence>
<dbReference type="EMBL" id="WHUG01000002">
    <property type="protein sequence ID" value="MQA38081.1"/>
    <property type="molecule type" value="Genomic_DNA"/>
</dbReference>
<dbReference type="RefSeq" id="WP_152837497.1">
    <property type="nucleotide sequence ID" value="NZ_WHUG01000002.1"/>
</dbReference>
<keyword evidence="2" id="KW-1185">Reference proteome</keyword>
<comment type="caution">
    <text evidence="1">The sequence shown here is derived from an EMBL/GenBank/DDBJ whole genome shotgun (WGS) entry which is preliminary data.</text>
</comment>
<dbReference type="AlphaFoldDB" id="A0A6A7MZE1"/>
<reference evidence="1 2" key="1">
    <citation type="submission" date="2019-10" db="EMBL/GenBank/DDBJ databases">
        <title>Two novel species isolated from a subtropical stream in China.</title>
        <authorList>
            <person name="Lu H."/>
        </authorList>
    </citation>
    <scope>NUCLEOTIDE SEQUENCE [LARGE SCALE GENOMIC DNA]</scope>
    <source>
        <strain evidence="1 2">FT29W</strain>
    </source>
</reference>
<evidence type="ECO:0000313" key="1">
    <source>
        <dbReference type="EMBL" id="MQA38081.1"/>
    </source>
</evidence>
<evidence type="ECO:0000313" key="2">
    <source>
        <dbReference type="Proteomes" id="UP000440498"/>
    </source>
</evidence>
<protein>
    <submittedName>
        <fullName evidence="1">Uncharacterized protein</fullName>
    </submittedName>
</protein>
<accession>A0A6A7MZE1</accession>